<evidence type="ECO:0000313" key="2">
    <source>
        <dbReference type="EnsemblMetazoa" id="G782.1:cds"/>
    </source>
</evidence>
<dbReference type="InterPro" id="IPR058831">
    <property type="entry name" value="LolA-like_dom_2nd"/>
</dbReference>
<dbReference type="Pfam" id="PF25898">
    <property type="entry name" value="LolA_2nd_metazoa"/>
    <property type="match status" value="1"/>
</dbReference>
<feature type="domain" description="LolA-like" evidence="1">
    <location>
        <begin position="170"/>
        <end position="291"/>
    </location>
</feature>
<accession>A0A8W8NLH9</accession>
<dbReference type="AlphaFoldDB" id="A0A8W8NLH9"/>
<reference evidence="2" key="1">
    <citation type="submission" date="2022-08" db="UniProtKB">
        <authorList>
            <consortium name="EnsemblMetazoa"/>
        </authorList>
    </citation>
    <scope>IDENTIFICATION</scope>
    <source>
        <strain evidence="2">05x7-T-G4-1.051#20</strain>
    </source>
</reference>
<evidence type="ECO:0000313" key="3">
    <source>
        <dbReference type="Proteomes" id="UP000005408"/>
    </source>
</evidence>
<evidence type="ECO:0000259" key="1">
    <source>
        <dbReference type="Pfam" id="PF25898"/>
    </source>
</evidence>
<name>A0A8W8NLH9_MAGGI</name>
<dbReference type="SUPFAM" id="SSF57414">
    <property type="entry name" value="Hairpin loop containing domain-like"/>
    <property type="match status" value="1"/>
</dbReference>
<dbReference type="PANTHER" id="PTHR36902:SF1">
    <property type="entry name" value="ENRICHED IN SURFACE-LABELED PROTEOME PROTEIN 9"/>
    <property type="match status" value="1"/>
</dbReference>
<dbReference type="Proteomes" id="UP000005408">
    <property type="component" value="Unassembled WGS sequence"/>
</dbReference>
<proteinExistence type="predicted"/>
<dbReference type="PANTHER" id="PTHR36902">
    <property type="entry name" value="ENRICHED IN SURFACE-LABELED PROTEOME PROTEIN 9"/>
    <property type="match status" value="1"/>
</dbReference>
<keyword evidence="3" id="KW-1185">Reference proteome</keyword>
<dbReference type="Gene3D" id="3.50.4.10">
    <property type="entry name" value="Hepatocyte Growth Factor"/>
    <property type="match status" value="1"/>
</dbReference>
<dbReference type="EnsemblMetazoa" id="G782.1">
    <property type="protein sequence ID" value="G782.1:cds"/>
    <property type="gene ID" value="G782"/>
</dbReference>
<sequence length="294" mass="33372">MKVSPIRIQDVRVEYDMADVYVLASLLDRTSPTAQFTFTRGQKSEYTDDFIFKSIIDPVMCAKLCVEFDNFTCNSFDFCPGDPQGSCRLSRRHISEGSTHLVKGGGCDHFSRTVNGPVMKEKDMNEAYLLLKNAIVSKNFLVQVIIETVPLTTFVGVDLTITYGWIQAATTPVIQNFFSYSQEIVIPQYGQIFVSKVWYSKDYKLVRYDFHNTKPTSPYYSTNPMTIIHDFNTGIQYALDRLYENCTTAAIKAGAFDSTLDFSELIKDGSYVVALKNPMDIFHLTPQMRFIGQV</sequence>
<protein>
    <recommendedName>
        <fullName evidence="1">LolA-like domain-containing protein</fullName>
    </recommendedName>
</protein>
<organism evidence="2 3">
    <name type="scientific">Magallana gigas</name>
    <name type="common">Pacific oyster</name>
    <name type="synonym">Crassostrea gigas</name>
    <dbReference type="NCBI Taxonomy" id="29159"/>
    <lineage>
        <taxon>Eukaryota</taxon>
        <taxon>Metazoa</taxon>
        <taxon>Spiralia</taxon>
        <taxon>Lophotrochozoa</taxon>
        <taxon>Mollusca</taxon>
        <taxon>Bivalvia</taxon>
        <taxon>Autobranchia</taxon>
        <taxon>Pteriomorphia</taxon>
        <taxon>Ostreida</taxon>
        <taxon>Ostreoidea</taxon>
        <taxon>Ostreidae</taxon>
        <taxon>Magallana</taxon>
    </lineage>
</organism>